<dbReference type="PROSITE" id="PS51257">
    <property type="entry name" value="PROKAR_LIPOPROTEIN"/>
    <property type="match status" value="1"/>
</dbReference>
<proteinExistence type="predicted"/>
<evidence type="ECO:0000313" key="1">
    <source>
        <dbReference type="EMBL" id="TYB33730.1"/>
    </source>
</evidence>
<organism evidence="1 2">
    <name type="scientific">Flexistipes sinusarabici</name>
    <dbReference type="NCBI Taxonomy" id="2352"/>
    <lineage>
        <taxon>Bacteria</taxon>
        <taxon>Pseudomonadati</taxon>
        <taxon>Deferribacterota</taxon>
        <taxon>Deferribacteres</taxon>
        <taxon>Deferribacterales</taxon>
        <taxon>Flexistipitaceae</taxon>
        <taxon>Flexistipes</taxon>
    </lineage>
</organism>
<gene>
    <name evidence="1" type="ORF">FXF49_04810</name>
</gene>
<dbReference type="EMBL" id="VSIV01000109">
    <property type="protein sequence ID" value="TYB33730.1"/>
    <property type="molecule type" value="Genomic_DNA"/>
</dbReference>
<dbReference type="AlphaFoldDB" id="A0A5D0MQ47"/>
<comment type="caution">
    <text evidence="1">The sequence shown here is derived from an EMBL/GenBank/DDBJ whole genome shotgun (WGS) entry which is preliminary data.</text>
</comment>
<dbReference type="RefSeq" id="WP_303700779.1">
    <property type="nucleotide sequence ID" value="NZ_VSIV01000109.1"/>
</dbReference>
<accession>A0A5D0MQ47</accession>
<name>A0A5D0MQ47_FLESI</name>
<dbReference type="Proteomes" id="UP000323337">
    <property type="component" value="Unassembled WGS sequence"/>
</dbReference>
<evidence type="ECO:0008006" key="3">
    <source>
        <dbReference type="Google" id="ProtNLM"/>
    </source>
</evidence>
<reference evidence="1 2" key="1">
    <citation type="submission" date="2019-08" db="EMBL/GenBank/DDBJ databases">
        <title>Genomic characterization of a novel candidate phylum (ARYD3) from a high temperature, high salinity tertiary oil reservoir in north central Oklahoma, USA.</title>
        <authorList>
            <person name="Youssef N.H."/>
            <person name="Yadav A."/>
            <person name="Elshahed M.S."/>
        </authorList>
    </citation>
    <scope>NUCLEOTIDE SEQUENCE [LARGE SCALE GENOMIC DNA]</scope>
    <source>
        <strain evidence="1">ARYD1</strain>
    </source>
</reference>
<sequence>MLIVYFRYLHLTFLFLLLILVLLSCATTNNKYQKPPEWIFGNINSNRICYVGSSRPHIRGISYQRALAVSRAIEGIARQKNVSVNTWVEHYMSGTSESGSSFLKTYSIQTATNGKISAQIKETWLNRKTNELFILMCEE</sequence>
<evidence type="ECO:0000313" key="2">
    <source>
        <dbReference type="Proteomes" id="UP000323337"/>
    </source>
</evidence>
<protein>
    <recommendedName>
        <fullName evidence="3">Lipoprotein</fullName>
    </recommendedName>
</protein>